<dbReference type="KEGG" id="deo:CAY53_11125"/>
<evidence type="ECO:0000313" key="2">
    <source>
        <dbReference type="Proteomes" id="UP000239867"/>
    </source>
</evidence>
<reference evidence="1 2" key="1">
    <citation type="journal article" date="2018" name="MBio">
        <title>Insights into the evolution of host association through the isolation and characterization of a novel human periodontal pathobiont, Desulfobulbus oralis.</title>
        <authorList>
            <person name="Cross K.L."/>
            <person name="Chirania P."/>
            <person name="Xiong W."/>
            <person name="Beall C.J."/>
            <person name="Elkins J.G."/>
            <person name="Giannone R.J."/>
            <person name="Griffen A.L."/>
            <person name="Guss A.M."/>
            <person name="Hettich R.L."/>
            <person name="Joshi S.S."/>
            <person name="Mokrzan E.M."/>
            <person name="Martin R.K."/>
            <person name="Zhulin I.B."/>
            <person name="Leys E.J."/>
            <person name="Podar M."/>
        </authorList>
    </citation>
    <scope>NUCLEOTIDE SEQUENCE [LARGE SCALE GENOMIC DNA]</scope>
    <source>
        <strain evidence="1 2">ORNL</strain>
    </source>
</reference>
<protein>
    <submittedName>
        <fullName evidence="1">Uncharacterized protein</fullName>
    </submittedName>
</protein>
<dbReference type="Proteomes" id="UP000239867">
    <property type="component" value="Chromosome"/>
</dbReference>
<dbReference type="EMBL" id="CP021255">
    <property type="protein sequence ID" value="AVD71955.1"/>
    <property type="molecule type" value="Genomic_DNA"/>
</dbReference>
<keyword evidence="2" id="KW-1185">Reference proteome</keyword>
<proteinExistence type="predicted"/>
<sequence>MLCLKLLLGFTQWARANNPQVMPRIEAMIANGDASQGELLGACVEGLTTLWYHYPFFDSFDSRA</sequence>
<name>A0A2L1GQJ0_9BACT</name>
<accession>A0A2L1GQJ0</accession>
<dbReference type="AlphaFoldDB" id="A0A2L1GQJ0"/>
<evidence type="ECO:0000313" key="1">
    <source>
        <dbReference type="EMBL" id="AVD71955.1"/>
    </source>
</evidence>
<organism evidence="1 2">
    <name type="scientific">Desulfobulbus oralis</name>
    <dbReference type="NCBI Taxonomy" id="1986146"/>
    <lineage>
        <taxon>Bacteria</taxon>
        <taxon>Pseudomonadati</taxon>
        <taxon>Thermodesulfobacteriota</taxon>
        <taxon>Desulfobulbia</taxon>
        <taxon>Desulfobulbales</taxon>
        <taxon>Desulfobulbaceae</taxon>
        <taxon>Desulfobulbus</taxon>
    </lineage>
</organism>
<gene>
    <name evidence="1" type="ORF">CAY53_11125</name>
</gene>